<gene>
    <name evidence="1" type="ORF">FM121_13535</name>
</gene>
<dbReference type="OrthoDB" id="2231423at2"/>
<keyword evidence="2" id="KW-1185">Reference proteome</keyword>
<dbReference type="RefSeq" id="WP_086952732.1">
    <property type="nucleotide sequence ID" value="NZ_FWFD01000019.1"/>
</dbReference>
<proteinExistence type="predicted"/>
<dbReference type="EMBL" id="FWFD01000019">
    <property type="protein sequence ID" value="SLM87115.1"/>
    <property type="molecule type" value="Genomic_DNA"/>
</dbReference>
<reference evidence="2" key="1">
    <citation type="submission" date="2017-02" db="EMBL/GenBank/DDBJ databases">
        <authorList>
            <person name="Dridi B."/>
        </authorList>
    </citation>
    <scope>NUCLEOTIDE SEQUENCE [LARGE SCALE GENOMIC DNA]</scope>
    <source>
        <strain evidence="2">bH819</strain>
    </source>
</reference>
<evidence type="ECO:0000313" key="1">
    <source>
        <dbReference type="EMBL" id="SLM87115.1"/>
    </source>
</evidence>
<sequence length="248" mass="29151">MKKELTFASVKNGEFELVYQIASEVGERYEDLTSFRRGRDFNVEVKGYIIDFVSKFQDLSTSENENELNERLVQYNKLVVDLRTSILQGTTIPSVMICGGANYPVRKKEKELARIHEREKELYSKSGKHAKFLNNTRKMFDPVLLDQQVKTEKMRKERAEEKGWQSFYKELNHDELVGYGIDLENNRVYIKTDGKPCDETRTLLKKGSLRWSPKNERWQRILTDNAIYSIIRSVFNELELEVNVTDFK</sequence>
<dbReference type="AlphaFoldDB" id="A0A1X6WS60"/>
<protein>
    <submittedName>
        <fullName evidence="1">Uncharacterized protein</fullName>
    </submittedName>
</protein>
<dbReference type="Proteomes" id="UP000195918">
    <property type="component" value="Unassembled WGS sequence"/>
</dbReference>
<organism evidence="1 2">
    <name type="scientific">Vagococcus fluvialis bH819</name>
    <dbReference type="NCBI Taxonomy" id="1255619"/>
    <lineage>
        <taxon>Bacteria</taxon>
        <taxon>Bacillati</taxon>
        <taxon>Bacillota</taxon>
        <taxon>Bacilli</taxon>
        <taxon>Lactobacillales</taxon>
        <taxon>Enterococcaceae</taxon>
        <taxon>Vagococcus</taxon>
    </lineage>
</organism>
<evidence type="ECO:0000313" key="2">
    <source>
        <dbReference type="Proteomes" id="UP000195918"/>
    </source>
</evidence>
<accession>A0A1X6WS60</accession>
<name>A0A1X6WS60_9ENTE</name>